<keyword evidence="1" id="KW-0433">Leucine-rich repeat</keyword>
<dbReference type="AlphaFoldDB" id="A0A6N6M347"/>
<dbReference type="Pfam" id="PF13855">
    <property type="entry name" value="LRR_8"/>
    <property type="match status" value="2"/>
</dbReference>
<evidence type="ECO:0000313" key="4">
    <source>
        <dbReference type="Proteomes" id="UP000435357"/>
    </source>
</evidence>
<gene>
    <name evidence="3" type="ORF">F3059_10645</name>
</gene>
<dbReference type="PANTHER" id="PTHR48051:SF1">
    <property type="entry name" value="RAS SUPPRESSOR PROTEIN 1"/>
    <property type="match status" value="1"/>
</dbReference>
<evidence type="ECO:0000256" key="2">
    <source>
        <dbReference type="ARBA" id="ARBA00022737"/>
    </source>
</evidence>
<dbReference type="Proteomes" id="UP000435357">
    <property type="component" value="Unassembled WGS sequence"/>
</dbReference>
<evidence type="ECO:0000256" key="1">
    <source>
        <dbReference type="ARBA" id="ARBA00022614"/>
    </source>
</evidence>
<dbReference type="SUPFAM" id="SSF52058">
    <property type="entry name" value="L domain-like"/>
    <property type="match status" value="1"/>
</dbReference>
<accession>A0A6N6M347</accession>
<evidence type="ECO:0000313" key="3">
    <source>
        <dbReference type="EMBL" id="KAB1063516.1"/>
    </source>
</evidence>
<keyword evidence="4" id="KW-1185">Reference proteome</keyword>
<proteinExistence type="predicted"/>
<dbReference type="InterPro" id="IPR001611">
    <property type="entry name" value="Leu-rich_rpt"/>
</dbReference>
<sequence length="201" mass="22809">MSGSTRSTIVLLVLTMLAFWGSDHELNAQVDSSKVYKSIEKASENPDEVFHLKLKWNRYESFPAEVFQFKNLISLNLDRNRIDSIPAEISKLKSLEKLSLEFNKLVYVSPEIAQLNNLKELRLGDNEIATLPESMGELQKLEILSLWSNNIVEVPGSFKSLSSLKTVDLRHIRHTEAEQGAIRAMLPNNIELKFSTTCNCD</sequence>
<reference evidence="3 4" key="1">
    <citation type="submission" date="2019-09" db="EMBL/GenBank/DDBJ databases">
        <title>Genomes of Cryomorphaceae.</title>
        <authorList>
            <person name="Bowman J.P."/>
        </authorList>
    </citation>
    <scope>NUCLEOTIDE SEQUENCE [LARGE SCALE GENOMIC DNA]</scope>
    <source>
        <strain evidence="3 4">KCTC 52047</strain>
    </source>
</reference>
<comment type="caution">
    <text evidence="3">The sequence shown here is derived from an EMBL/GenBank/DDBJ whole genome shotgun (WGS) entry which is preliminary data.</text>
</comment>
<dbReference type="EMBL" id="WACR01000008">
    <property type="protein sequence ID" value="KAB1063516.1"/>
    <property type="molecule type" value="Genomic_DNA"/>
</dbReference>
<dbReference type="RefSeq" id="WP_151169045.1">
    <property type="nucleotide sequence ID" value="NZ_WACR01000008.1"/>
</dbReference>
<dbReference type="PANTHER" id="PTHR48051">
    <property type="match status" value="1"/>
</dbReference>
<dbReference type="PROSITE" id="PS51450">
    <property type="entry name" value="LRR"/>
    <property type="match status" value="1"/>
</dbReference>
<dbReference type="SMART" id="SM00369">
    <property type="entry name" value="LRR_TYP"/>
    <property type="match status" value="4"/>
</dbReference>
<dbReference type="InterPro" id="IPR032675">
    <property type="entry name" value="LRR_dom_sf"/>
</dbReference>
<dbReference type="Gene3D" id="3.80.10.10">
    <property type="entry name" value="Ribonuclease Inhibitor"/>
    <property type="match status" value="1"/>
</dbReference>
<dbReference type="InterPro" id="IPR003591">
    <property type="entry name" value="Leu-rich_rpt_typical-subtyp"/>
</dbReference>
<dbReference type="OrthoDB" id="8532199at2"/>
<dbReference type="GO" id="GO:0005737">
    <property type="term" value="C:cytoplasm"/>
    <property type="evidence" value="ECO:0007669"/>
    <property type="project" value="TreeGrafter"/>
</dbReference>
<protein>
    <submittedName>
        <fullName evidence="3">Leucine-rich repeat domain-containing protein</fullName>
    </submittedName>
</protein>
<name>A0A6N6M347_9FLAO</name>
<keyword evidence="2" id="KW-0677">Repeat</keyword>
<organism evidence="3 4">
    <name type="scientific">Salibacter halophilus</name>
    <dbReference type="NCBI Taxonomy" id="1803916"/>
    <lineage>
        <taxon>Bacteria</taxon>
        <taxon>Pseudomonadati</taxon>
        <taxon>Bacteroidota</taxon>
        <taxon>Flavobacteriia</taxon>
        <taxon>Flavobacteriales</taxon>
        <taxon>Salibacteraceae</taxon>
        <taxon>Salibacter</taxon>
    </lineage>
</organism>
<dbReference type="InterPro" id="IPR050216">
    <property type="entry name" value="LRR_domain-containing"/>
</dbReference>